<keyword evidence="3" id="KW-1185">Reference proteome</keyword>
<proteinExistence type="predicted"/>
<evidence type="ECO:0008006" key="4">
    <source>
        <dbReference type="Google" id="ProtNLM"/>
    </source>
</evidence>
<protein>
    <recommendedName>
        <fullName evidence="4">MHC class I antigen</fullName>
    </recommendedName>
</protein>
<dbReference type="Proteomes" id="UP001457282">
    <property type="component" value="Unassembled WGS sequence"/>
</dbReference>
<sequence>MCSETEHRLAARGWVLQGGSDAGEAVCMGSMDLRWQQWSRRRREQQSGSSTVMGGSEQGLCVQREVDAVAER</sequence>
<comment type="caution">
    <text evidence="2">The sequence shown here is derived from an EMBL/GenBank/DDBJ whole genome shotgun (WGS) entry which is preliminary data.</text>
</comment>
<evidence type="ECO:0000313" key="2">
    <source>
        <dbReference type="EMBL" id="KAK9912295.1"/>
    </source>
</evidence>
<reference evidence="2 3" key="1">
    <citation type="journal article" date="2023" name="G3 (Bethesda)">
        <title>A chromosome-length genome assembly and annotation of blackberry (Rubus argutus, cv. 'Hillquist').</title>
        <authorList>
            <person name="Bruna T."/>
            <person name="Aryal R."/>
            <person name="Dudchenko O."/>
            <person name="Sargent D.J."/>
            <person name="Mead D."/>
            <person name="Buti M."/>
            <person name="Cavallini A."/>
            <person name="Hytonen T."/>
            <person name="Andres J."/>
            <person name="Pham M."/>
            <person name="Weisz D."/>
            <person name="Mascagni F."/>
            <person name="Usai G."/>
            <person name="Natali L."/>
            <person name="Bassil N."/>
            <person name="Fernandez G.E."/>
            <person name="Lomsadze A."/>
            <person name="Armour M."/>
            <person name="Olukolu B."/>
            <person name="Poorten T."/>
            <person name="Britton C."/>
            <person name="Davik J."/>
            <person name="Ashrafi H."/>
            <person name="Aiden E.L."/>
            <person name="Borodovsky M."/>
            <person name="Worthington M."/>
        </authorList>
    </citation>
    <scope>NUCLEOTIDE SEQUENCE [LARGE SCALE GENOMIC DNA]</scope>
    <source>
        <strain evidence="2">PI 553951</strain>
    </source>
</reference>
<accession>A0AAW1W0S5</accession>
<evidence type="ECO:0000256" key="1">
    <source>
        <dbReference type="SAM" id="MobiDB-lite"/>
    </source>
</evidence>
<feature type="region of interest" description="Disordered" evidence="1">
    <location>
        <begin position="38"/>
        <end position="59"/>
    </location>
</feature>
<organism evidence="2 3">
    <name type="scientific">Rubus argutus</name>
    <name type="common">Southern blackberry</name>
    <dbReference type="NCBI Taxonomy" id="59490"/>
    <lineage>
        <taxon>Eukaryota</taxon>
        <taxon>Viridiplantae</taxon>
        <taxon>Streptophyta</taxon>
        <taxon>Embryophyta</taxon>
        <taxon>Tracheophyta</taxon>
        <taxon>Spermatophyta</taxon>
        <taxon>Magnoliopsida</taxon>
        <taxon>eudicotyledons</taxon>
        <taxon>Gunneridae</taxon>
        <taxon>Pentapetalae</taxon>
        <taxon>rosids</taxon>
        <taxon>fabids</taxon>
        <taxon>Rosales</taxon>
        <taxon>Rosaceae</taxon>
        <taxon>Rosoideae</taxon>
        <taxon>Rosoideae incertae sedis</taxon>
        <taxon>Rubus</taxon>
    </lineage>
</organism>
<evidence type="ECO:0000313" key="3">
    <source>
        <dbReference type="Proteomes" id="UP001457282"/>
    </source>
</evidence>
<dbReference type="AlphaFoldDB" id="A0AAW1W0S5"/>
<dbReference type="EMBL" id="JBEDUW010000007">
    <property type="protein sequence ID" value="KAK9912295.1"/>
    <property type="molecule type" value="Genomic_DNA"/>
</dbReference>
<name>A0AAW1W0S5_RUBAR</name>
<gene>
    <name evidence="2" type="ORF">M0R45_036165</name>
</gene>